<evidence type="ECO:0008006" key="4">
    <source>
        <dbReference type="Google" id="ProtNLM"/>
    </source>
</evidence>
<keyword evidence="1" id="KW-0812">Transmembrane</keyword>
<feature type="transmembrane region" description="Helical" evidence="1">
    <location>
        <begin position="324"/>
        <end position="343"/>
    </location>
</feature>
<gene>
    <name evidence="2" type="ORF">DY78_GL003037</name>
</gene>
<feature type="transmembrane region" description="Helical" evidence="1">
    <location>
        <begin position="521"/>
        <end position="541"/>
    </location>
</feature>
<accession>A0A0R2NUU0</accession>
<keyword evidence="1" id="KW-1133">Transmembrane helix</keyword>
<comment type="caution">
    <text evidence="2">The sequence shown here is derived from an EMBL/GenBank/DDBJ whole genome shotgun (WGS) entry which is preliminary data.</text>
</comment>
<evidence type="ECO:0000256" key="1">
    <source>
        <dbReference type="SAM" id="Phobius"/>
    </source>
</evidence>
<feature type="transmembrane region" description="Helical" evidence="1">
    <location>
        <begin position="355"/>
        <end position="374"/>
    </location>
</feature>
<dbReference type="Proteomes" id="UP000050920">
    <property type="component" value="Unassembled WGS sequence"/>
</dbReference>
<feature type="transmembrane region" description="Helical" evidence="1">
    <location>
        <begin position="138"/>
        <end position="158"/>
    </location>
</feature>
<feature type="transmembrane region" description="Helical" evidence="1">
    <location>
        <begin position="164"/>
        <end position="197"/>
    </location>
</feature>
<evidence type="ECO:0000313" key="2">
    <source>
        <dbReference type="EMBL" id="KRO27619.1"/>
    </source>
</evidence>
<keyword evidence="3" id="KW-1185">Reference proteome</keyword>
<protein>
    <recommendedName>
        <fullName evidence="4">Membrane protein 6-pyruvoyl-tetrahydropterin synthase-related domain-containing protein</fullName>
    </recommendedName>
</protein>
<feature type="transmembrane region" description="Helical" evidence="1">
    <location>
        <begin position="264"/>
        <end position="282"/>
    </location>
</feature>
<evidence type="ECO:0000313" key="3">
    <source>
        <dbReference type="Proteomes" id="UP000050920"/>
    </source>
</evidence>
<reference evidence="2 3" key="1">
    <citation type="journal article" date="2015" name="Genome Announc.">
        <title>Expanding the biotechnology potential of lactobacilli through comparative genomics of 213 strains and associated genera.</title>
        <authorList>
            <person name="Sun Z."/>
            <person name="Harris H.M."/>
            <person name="McCann A."/>
            <person name="Guo C."/>
            <person name="Argimon S."/>
            <person name="Zhang W."/>
            <person name="Yang X."/>
            <person name="Jeffery I.B."/>
            <person name="Cooney J.C."/>
            <person name="Kagawa T.F."/>
            <person name="Liu W."/>
            <person name="Song Y."/>
            <person name="Salvetti E."/>
            <person name="Wrobel A."/>
            <person name="Rasinkangas P."/>
            <person name="Parkhill J."/>
            <person name="Rea M.C."/>
            <person name="O'Sullivan O."/>
            <person name="Ritari J."/>
            <person name="Douillard F.P."/>
            <person name="Paul Ross R."/>
            <person name="Yang R."/>
            <person name="Briner A.E."/>
            <person name="Felis G.E."/>
            <person name="de Vos W.M."/>
            <person name="Barrangou R."/>
            <person name="Klaenhammer T.R."/>
            <person name="Caufield P.W."/>
            <person name="Cui Y."/>
            <person name="Zhang H."/>
            <person name="O'Toole P.W."/>
        </authorList>
    </citation>
    <scope>NUCLEOTIDE SEQUENCE [LARGE SCALE GENOMIC DNA]</scope>
    <source>
        <strain evidence="2 3">DSM 21115</strain>
    </source>
</reference>
<dbReference type="AlphaFoldDB" id="A0A0R2NUU0"/>
<sequence length="547" mass="61835">MLFFITTALMILPLLKAHQMIIVSDWTFHASRVEEIFRNLQAGEWYTAIATHTFQGTGVASWLFYPTPMLYIWAGLRFIFAPITAFYIWIGMFIFIGFLIDYWCMMRVVNNPWQSVLFAYAYSLLPYRILLGLNVYTLAEFIATLFIPLVFASFYGILRNQPKAWIALSAGMALVVYTHLLTAIIAVEIMGVIMIVRVIWQRHFVKLEWLRLLQSGVMSLILVLPILIPFVSDFIGKNIATAAPGITMLANFDDVIKSSIGNRMQPGIGLALLLVIVFSFKLKKTPTIYRLCALMGTILLIISTSLVPWHLLQSTPLAIIQMPYRYLSFAGLFLAVSFSKLIYDWSNSHGMPLQPNVMMSIIVVVLIIFNFGALSDTITGNTAGNRLPNLGRAKTTKVIPDQALITNHNYSNQFTYQVKYGEIDYYPKVSQGNAQNIVNNVTYINNRAKHLIKHIGPNKISYHVNLKSDKIVNLPVLKYTRTTLNVDGYYIKPQTSWRGTVQAKISAGKHTITVGYQKSPLLIPSIIVAIIAWVCLGYFTFANKIKR</sequence>
<feature type="transmembrane region" description="Helical" evidence="1">
    <location>
        <begin position="77"/>
        <end position="100"/>
    </location>
</feature>
<dbReference type="EMBL" id="AYGX02000072">
    <property type="protein sequence ID" value="KRO27619.1"/>
    <property type="molecule type" value="Genomic_DNA"/>
</dbReference>
<proteinExistence type="predicted"/>
<feature type="transmembrane region" description="Helical" evidence="1">
    <location>
        <begin position="288"/>
        <end position="312"/>
    </location>
</feature>
<organism evidence="2 3">
    <name type="scientific">Lactiplantibacillus fabifermentans DSM 21115</name>
    <dbReference type="NCBI Taxonomy" id="1413187"/>
    <lineage>
        <taxon>Bacteria</taxon>
        <taxon>Bacillati</taxon>
        <taxon>Bacillota</taxon>
        <taxon>Bacilli</taxon>
        <taxon>Lactobacillales</taxon>
        <taxon>Lactobacillaceae</taxon>
        <taxon>Lactiplantibacillus</taxon>
    </lineage>
</organism>
<feature type="transmembrane region" description="Helical" evidence="1">
    <location>
        <begin position="209"/>
        <end position="228"/>
    </location>
</feature>
<keyword evidence="1" id="KW-0472">Membrane</keyword>
<name>A0A0R2NUU0_9LACO</name>